<organism evidence="1 2">
    <name type="scientific">Chrysochromulina tobinii</name>
    <dbReference type="NCBI Taxonomy" id="1460289"/>
    <lineage>
        <taxon>Eukaryota</taxon>
        <taxon>Haptista</taxon>
        <taxon>Haptophyta</taxon>
        <taxon>Prymnesiophyceae</taxon>
        <taxon>Prymnesiales</taxon>
        <taxon>Chrysochromulinaceae</taxon>
        <taxon>Chrysochromulina</taxon>
    </lineage>
</organism>
<dbReference type="Proteomes" id="UP000037460">
    <property type="component" value="Unassembled WGS sequence"/>
</dbReference>
<comment type="caution">
    <text evidence="1">The sequence shown here is derived from an EMBL/GenBank/DDBJ whole genome shotgun (WGS) entry which is preliminary data.</text>
</comment>
<protein>
    <submittedName>
        <fullName evidence="1">Uncharacterized protein</fullName>
    </submittedName>
</protein>
<gene>
    <name evidence="1" type="ORF">Ctob_008818</name>
</gene>
<dbReference type="EMBL" id="JWZX01002410">
    <property type="protein sequence ID" value="KOO29480.1"/>
    <property type="molecule type" value="Genomic_DNA"/>
</dbReference>
<sequence>MLRALLATEVSLRERGWQEPSASCRARSGTHAGMPDFTRLVSFLGAKRGLILDTGLFYDQLQPGLLIKVLKLAKFLRMELSAPGKGLVHCMNRAEAAA</sequence>
<name>A0A0M0JSL9_9EUKA</name>
<evidence type="ECO:0000313" key="2">
    <source>
        <dbReference type="Proteomes" id="UP000037460"/>
    </source>
</evidence>
<dbReference type="AlphaFoldDB" id="A0A0M0JSL9"/>
<accession>A0A0M0JSL9</accession>
<reference evidence="2" key="1">
    <citation type="journal article" date="2015" name="PLoS Genet.">
        <title>Genome Sequence and Transcriptome Analyses of Chrysochromulina tobin: Metabolic Tools for Enhanced Algal Fitness in the Prominent Order Prymnesiales (Haptophyceae).</title>
        <authorList>
            <person name="Hovde B.T."/>
            <person name="Deodato C.R."/>
            <person name="Hunsperger H.M."/>
            <person name="Ryken S.A."/>
            <person name="Yost W."/>
            <person name="Jha R.K."/>
            <person name="Patterson J."/>
            <person name="Monnat R.J. Jr."/>
            <person name="Barlow S.B."/>
            <person name="Starkenburg S.R."/>
            <person name="Cattolico R.A."/>
        </authorList>
    </citation>
    <scope>NUCLEOTIDE SEQUENCE</scope>
    <source>
        <strain evidence="2">CCMP291</strain>
    </source>
</reference>
<evidence type="ECO:0000313" key="1">
    <source>
        <dbReference type="EMBL" id="KOO29480.1"/>
    </source>
</evidence>
<keyword evidence="2" id="KW-1185">Reference proteome</keyword>
<proteinExistence type="predicted"/>